<dbReference type="EMBL" id="LN899821">
    <property type="protein sequence ID" value="CUV19638.1"/>
    <property type="molecule type" value="Genomic_DNA"/>
</dbReference>
<reference evidence="2" key="1">
    <citation type="submission" date="2015-10" db="EMBL/GenBank/DDBJ databases">
        <authorList>
            <person name="Gilbert D.G."/>
        </authorList>
    </citation>
    <scope>NUCLEOTIDE SEQUENCE</scope>
    <source>
        <strain evidence="2">Phyl III-seqv23</strain>
    </source>
</reference>
<accession>A0A0S4UBX0</accession>
<evidence type="ECO:0000313" key="2">
    <source>
        <dbReference type="EMBL" id="CUV19638.1"/>
    </source>
</evidence>
<feature type="region of interest" description="Disordered" evidence="1">
    <location>
        <begin position="1"/>
        <end position="35"/>
    </location>
</feature>
<name>A0A0S4UBX0_RALSL</name>
<dbReference type="AlphaFoldDB" id="A0A0S4UBX0"/>
<gene>
    <name evidence="2" type="ORF">PSS4_v1_1070071</name>
</gene>
<evidence type="ECO:0000256" key="1">
    <source>
        <dbReference type="SAM" id="MobiDB-lite"/>
    </source>
</evidence>
<protein>
    <recommendedName>
        <fullName evidence="3">TrfA family protein</fullName>
    </recommendedName>
</protein>
<dbReference type="InterPro" id="IPR010751">
    <property type="entry name" value="TrfA"/>
</dbReference>
<organism evidence="2">
    <name type="scientific">Ralstonia solanacearum</name>
    <name type="common">Pseudomonas solanacearum</name>
    <dbReference type="NCBI Taxonomy" id="305"/>
    <lineage>
        <taxon>Bacteria</taxon>
        <taxon>Pseudomonadati</taxon>
        <taxon>Pseudomonadota</taxon>
        <taxon>Betaproteobacteria</taxon>
        <taxon>Burkholderiales</taxon>
        <taxon>Burkholderiaceae</taxon>
        <taxon>Ralstonia</taxon>
        <taxon>Ralstonia solanacearum species complex</taxon>
    </lineage>
</organism>
<dbReference type="Pfam" id="PF07042">
    <property type="entry name" value="TrfA"/>
    <property type="match status" value="1"/>
</dbReference>
<feature type="compositionally biased region" description="Polar residues" evidence="1">
    <location>
        <begin position="18"/>
        <end position="35"/>
    </location>
</feature>
<sequence length="320" mass="35881">MASTESGNFELVSDLDSDATSTRSPRAKGTRTSSSASLLDATEKLLASAANRRAKGVVSAPVPLELPLWPEDKRGLPNSLARGALFTAAKDNNREYFKGMKVLTLANVDIVYKGEELRQDDMSVLLTILHLARQRPLTKDDPVQFTAYSFLKEVGWTINGQEYKHLQECFDRLVANQVKVLADGGKAGYAGSLIQSFEWRDSEGKSLSRWKVWFDPKIAGLFTQDSYTLMEWAERKKIGQRSPLALWLHSFLSTHREPIPISVAKYRELSGAKEKSLAGFRLRLKAALQRLKDAGMLYDFEIRNDLVYVVKGRPRLAKQA</sequence>
<proteinExistence type="predicted"/>
<evidence type="ECO:0008006" key="3">
    <source>
        <dbReference type="Google" id="ProtNLM"/>
    </source>
</evidence>